<dbReference type="PANTHER" id="PTHR35525">
    <property type="entry name" value="BLL6575 PROTEIN"/>
    <property type="match status" value="1"/>
</dbReference>
<evidence type="ECO:0000259" key="2">
    <source>
        <dbReference type="Pfam" id="PF11706"/>
    </source>
</evidence>
<dbReference type="Gene3D" id="1.10.3300.10">
    <property type="entry name" value="Jann2411-like domain"/>
    <property type="match status" value="1"/>
</dbReference>
<dbReference type="InterPro" id="IPR023286">
    <property type="entry name" value="ABATE_dom_sf"/>
</dbReference>
<name>A0A941B098_9ACTN</name>
<feature type="region of interest" description="Disordered" evidence="1">
    <location>
        <begin position="1"/>
        <end position="37"/>
    </location>
</feature>
<dbReference type="AlphaFoldDB" id="A0A941B098"/>
<dbReference type="InterPro" id="IPR021005">
    <property type="entry name" value="Znf_CGNR"/>
</dbReference>
<evidence type="ECO:0000256" key="1">
    <source>
        <dbReference type="SAM" id="MobiDB-lite"/>
    </source>
</evidence>
<keyword evidence="4" id="KW-1185">Reference proteome</keyword>
<dbReference type="SUPFAM" id="SSF160904">
    <property type="entry name" value="Jann2411-like"/>
    <property type="match status" value="1"/>
</dbReference>
<dbReference type="Proteomes" id="UP000677875">
    <property type="component" value="Unassembled WGS sequence"/>
</dbReference>
<feature type="domain" description="Zinc finger CGNR" evidence="2">
    <location>
        <begin position="164"/>
        <end position="203"/>
    </location>
</feature>
<reference evidence="3" key="1">
    <citation type="submission" date="2021-04" db="EMBL/GenBank/DDBJ databases">
        <title>Genome seq and assembly of Streptomyces sp. RG38.</title>
        <authorList>
            <person name="Chhetri G."/>
        </authorList>
    </citation>
    <scope>NUCLEOTIDE SEQUENCE</scope>
    <source>
        <strain evidence="3">RG38</strain>
    </source>
</reference>
<evidence type="ECO:0000313" key="3">
    <source>
        <dbReference type="EMBL" id="MBQ0827080.1"/>
    </source>
</evidence>
<dbReference type="Pfam" id="PF11706">
    <property type="entry name" value="zf-CGNR"/>
    <property type="match status" value="1"/>
</dbReference>
<sequence length="226" mass="24487">MRYIPTVSPLPAEPPPRAEPPPPPRDPRSVRHSPAATARRTADLVNALADETAGPGDIAALLRAHGENDPVGLTPHDLAGLRQAAGRLREVFAAGTTTDAVTVLNRLLHEHTGPLRLTSHRGASPWHPHVDPDDDAPWPEWFLASSCLALAVLVWTHQRPPGGICAADGCPRVFVSQGSGRDRRYCSRRCATRERVAAHRRRHSPAQESGPSAHPHLQCCRKRSGT</sequence>
<feature type="compositionally biased region" description="Pro residues" evidence="1">
    <location>
        <begin position="11"/>
        <end position="24"/>
    </location>
</feature>
<gene>
    <name evidence="3" type="ORF">J5Y05_11225</name>
</gene>
<feature type="region of interest" description="Disordered" evidence="1">
    <location>
        <begin position="197"/>
        <end position="226"/>
    </location>
</feature>
<dbReference type="InterPro" id="IPR010852">
    <property type="entry name" value="ABATE"/>
</dbReference>
<accession>A0A941B098</accession>
<evidence type="ECO:0000313" key="4">
    <source>
        <dbReference type="Proteomes" id="UP000677875"/>
    </source>
</evidence>
<dbReference type="EMBL" id="JAGPNL010000002">
    <property type="protein sequence ID" value="MBQ0827080.1"/>
    <property type="molecule type" value="Genomic_DNA"/>
</dbReference>
<organism evidence="3 4">
    <name type="scientific">Streptomyces tagetis</name>
    <dbReference type="NCBI Taxonomy" id="2820809"/>
    <lineage>
        <taxon>Bacteria</taxon>
        <taxon>Bacillati</taxon>
        <taxon>Actinomycetota</taxon>
        <taxon>Actinomycetes</taxon>
        <taxon>Kitasatosporales</taxon>
        <taxon>Streptomycetaceae</taxon>
        <taxon>Streptomyces</taxon>
    </lineage>
</organism>
<comment type="caution">
    <text evidence="3">The sequence shown here is derived from an EMBL/GenBank/DDBJ whole genome shotgun (WGS) entry which is preliminary data.</text>
</comment>
<proteinExistence type="predicted"/>
<protein>
    <submittedName>
        <fullName evidence="3">CGNR zinc finger domain-containing protein</fullName>
    </submittedName>
</protein>
<dbReference type="PANTHER" id="PTHR35525:SF3">
    <property type="entry name" value="BLL6575 PROTEIN"/>
    <property type="match status" value="1"/>
</dbReference>